<sequence length="468" mass="52663">MVFTSLEFLTLFLPLFFIVYAAAPRSWRNGVLLLFSWIFYGWWSPAYLLLFIGLIVLSWAGGLALGAAAMRRWSKAWLALLIAVNASVLFWFKYANVVVETYSHASMLAGAMPLEWQRVALPIGLSFIILQAISYLVDVYRGQVRPQRSFIDYGAYLSMFGQLIAGPILRYEWVRRELADRSLNWSDFSLGARRFMVGMSMKVLVADTLSPIVDTAFSLPDPGFLDAWMGCGAYSLQLFFDFAGYSAMAIGLGQMLGFHFPENFNHPYLAASIQDFWRRWHISLSGWIRDYLYVPLGGNRLGTGRTYFNLMVTMAIAGMWHGSDNWNFLLWGIAHGLALCAARAWRTRAMPPIPGWLSRAATLLFVCMAWVVFRAPDFQTALSLYAAQLGMRGLEMGDALRVALQPSHCLAAWLGLACILAPALPRRFFERLPAALRAAFSLWPLAGFLLSFALIVSRGAVPFLYFQF</sequence>
<evidence type="ECO:0000256" key="14">
    <source>
        <dbReference type="SAM" id="Phobius"/>
    </source>
</evidence>
<keyword evidence="7 14" id="KW-0812">Transmembrane</keyword>
<accession>A0A853G0N7</accession>
<comment type="caution">
    <text evidence="15">The sequence shown here is derived from an EMBL/GenBank/DDBJ whole genome shotgun (WGS) entry which is preliminary data.</text>
</comment>
<evidence type="ECO:0000256" key="8">
    <source>
        <dbReference type="ARBA" id="ARBA00022841"/>
    </source>
</evidence>
<keyword evidence="10 13" id="KW-0472">Membrane</keyword>
<reference evidence="15 16" key="1">
    <citation type="submission" date="2020-07" db="EMBL/GenBank/DDBJ databases">
        <title>Taxonomic revisions and descriptions of new bacterial species based on genomic comparisons in the high-G+C-content subgroup of the family Alcaligenaceae.</title>
        <authorList>
            <person name="Szabo A."/>
            <person name="Felfoldi T."/>
        </authorList>
    </citation>
    <scope>NUCLEOTIDE SEQUENCE [LARGE SCALE GENOMIC DNA]</scope>
    <source>
        <strain evidence="15 16">LMG 24012</strain>
    </source>
</reference>
<evidence type="ECO:0000256" key="7">
    <source>
        <dbReference type="ARBA" id="ARBA00022692"/>
    </source>
</evidence>
<dbReference type="EMBL" id="JACCEM010000001">
    <property type="protein sequence ID" value="NYT47986.1"/>
    <property type="molecule type" value="Genomic_DNA"/>
</dbReference>
<dbReference type="AlphaFoldDB" id="A0A853G0N7"/>
<protein>
    <recommendedName>
        <fullName evidence="4">Probable alginate O-acetylase AlgI</fullName>
    </recommendedName>
    <alternativeName>
        <fullName evidence="12">Alginate biosynthesis protein AlgI</fullName>
    </alternativeName>
</protein>
<dbReference type="Pfam" id="PF03062">
    <property type="entry name" value="MBOAT"/>
    <property type="match status" value="1"/>
</dbReference>
<feature type="transmembrane region" description="Helical" evidence="14">
    <location>
        <begin position="357"/>
        <end position="375"/>
    </location>
</feature>
<evidence type="ECO:0000313" key="16">
    <source>
        <dbReference type="Proteomes" id="UP000559809"/>
    </source>
</evidence>
<dbReference type="RefSeq" id="WP_180153179.1">
    <property type="nucleotide sequence ID" value="NZ_JACCEM010000001.1"/>
</dbReference>
<comment type="pathway">
    <text evidence="2">Glycan biosynthesis; alginate biosynthesis.</text>
</comment>
<evidence type="ECO:0000256" key="11">
    <source>
        <dbReference type="ARBA" id="ARBA00023315"/>
    </source>
</evidence>
<evidence type="ECO:0000256" key="13">
    <source>
        <dbReference type="PIRNR" id="PIRNR016636"/>
    </source>
</evidence>
<dbReference type="InterPro" id="IPR024194">
    <property type="entry name" value="Ac/AlaTfrase_AlgI/DltB"/>
</dbReference>
<evidence type="ECO:0000256" key="10">
    <source>
        <dbReference type="ARBA" id="ARBA00023136"/>
    </source>
</evidence>
<keyword evidence="6 13" id="KW-0808">Transferase</keyword>
<evidence type="ECO:0000256" key="2">
    <source>
        <dbReference type="ARBA" id="ARBA00005182"/>
    </source>
</evidence>
<dbReference type="GO" id="GO:0005886">
    <property type="term" value="C:plasma membrane"/>
    <property type="evidence" value="ECO:0007669"/>
    <property type="project" value="UniProtKB-SubCell"/>
</dbReference>
<keyword evidence="9 14" id="KW-1133">Transmembrane helix</keyword>
<dbReference type="InterPro" id="IPR051085">
    <property type="entry name" value="MB_O-acyltransferase"/>
</dbReference>
<feature type="transmembrane region" description="Helical" evidence="14">
    <location>
        <begin position="328"/>
        <end position="345"/>
    </location>
</feature>
<feature type="transmembrane region" description="Helical" evidence="14">
    <location>
        <begin position="410"/>
        <end position="429"/>
    </location>
</feature>
<name>A0A853G0N7_9BURK</name>
<feature type="transmembrane region" description="Helical" evidence="14">
    <location>
        <begin position="77"/>
        <end position="99"/>
    </location>
</feature>
<evidence type="ECO:0000256" key="12">
    <source>
        <dbReference type="ARBA" id="ARBA00031030"/>
    </source>
</evidence>
<evidence type="ECO:0000256" key="9">
    <source>
        <dbReference type="ARBA" id="ARBA00022989"/>
    </source>
</evidence>
<evidence type="ECO:0000256" key="1">
    <source>
        <dbReference type="ARBA" id="ARBA00004651"/>
    </source>
</evidence>
<dbReference type="InterPro" id="IPR028362">
    <property type="entry name" value="AlgI"/>
</dbReference>
<keyword evidence="11 13" id="KW-0012">Acyltransferase</keyword>
<feature type="transmembrane region" description="Helical" evidence="14">
    <location>
        <begin position="119"/>
        <end position="140"/>
    </location>
</feature>
<evidence type="ECO:0000256" key="6">
    <source>
        <dbReference type="ARBA" id="ARBA00022679"/>
    </source>
</evidence>
<dbReference type="InterPro" id="IPR004299">
    <property type="entry name" value="MBOAT_fam"/>
</dbReference>
<evidence type="ECO:0000256" key="5">
    <source>
        <dbReference type="ARBA" id="ARBA00022475"/>
    </source>
</evidence>
<dbReference type="PIRSF" id="PIRSF500217">
    <property type="entry name" value="AlgI"/>
    <property type="match status" value="1"/>
</dbReference>
<dbReference type="Proteomes" id="UP000559809">
    <property type="component" value="Unassembled WGS sequence"/>
</dbReference>
<keyword evidence="16" id="KW-1185">Reference proteome</keyword>
<evidence type="ECO:0000313" key="15">
    <source>
        <dbReference type="EMBL" id="NYT47986.1"/>
    </source>
</evidence>
<dbReference type="PANTHER" id="PTHR13285">
    <property type="entry name" value="ACYLTRANSFERASE"/>
    <property type="match status" value="1"/>
</dbReference>
<keyword evidence="5 13" id="KW-1003">Cell membrane</keyword>
<keyword evidence="8" id="KW-0016">Alginate biosynthesis</keyword>
<comment type="subcellular location">
    <subcellularLocation>
        <location evidence="1">Cell membrane</location>
        <topology evidence="1">Multi-pass membrane protein</topology>
    </subcellularLocation>
</comment>
<evidence type="ECO:0000256" key="4">
    <source>
        <dbReference type="ARBA" id="ARBA00016084"/>
    </source>
</evidence>
<dbReference type="GO" id="GO:0042121">
    <property type="term" value="P:alginic acid biosynthetic process"/>
    <property type="evidence" value="ECO:0007669"/>
    <property type="project" value="UniProtKB-KW"/>
</dbReference>
<dbReference type="PANTHER" id="PTHR13285:SF23">
    <property type="entry name" value="TEICHOIC ACID D-ALANYLTRANSFERASE"/>
    <property type="match status" value="1"/>
</dbReference>
<proteinExistence type="inferred from homology"/>
<dbReference type="PIRSF" id="PIRSF016636">
    <property type="entry name" value="AlgI_DltB"/>
    <property type="match status" value="1"/>
</dbReference>
<comment type="similarity">
    <text evidence="3 13">Belongs to the membrane-bound acyltransferase family.</text>
</comment>
<dbReference type="GO" id="GO:0016746">
    <property type="term" value="F:acyltransferase activity"/>
    <property type="evidence" value="ECO:0007669"/>
    <property type="project" value="UniProtKB-KW"/>
</dbReference>
<feature type="transmembrane region" description="Helical" evidence="14">
    <location>
        <begin position="45"/>
        <end position="65"/>
    </location>
</feature>
<gene>
    <name evidence="15" type="ORF">H0A72_01540</name>
</gene>
<organism evidence="15 16">
    <name type="scientific">Parapusillimonas granuli</name>
    <dbReference type="NCBI Taxonomy" id="380911"/>
    <lineage>
        <taxon>Bacteria</taxon>
        <taxon>Pseudomonadati</taxon>
        <taxon>Pseudomonadota</taxon>
        <taxon>Betaproteobacteria</taxon>
        <taxon>Burkholderiales</taxon>
        <taxon>Alcaligenaceae</taxon>
        <taxon>Parapusillimonas</taxon>
    </lineage>
</organism>
<feature type="transmembrane region" description="Helical" evidence="14">
    <location>
        <begin position="441"/>
        <end position="465"/>
    </location>
</feature>
<evidence type="ECO:0000256" key="3">
    <source>
        <dbReference type="ARBA" id="ARBA00010323"/>
    </source>
</evidence>